<evidence type="ECO:0000256" key="4">
    <source>
        <dbReference type="ARBA" id="ARBA00022679"/>
    </source>
</evidence>
<evidence type="ECO:0000313" key="12">
    <source>
        <dbReference type="EMBL" id="KGF73760.1"/>
    </source>
</evidence>
<dbReference type="EMBL" id="JJML01000003">
    <property type="protein sequence ID" value="KGF73760.1"/>
    <property type="molecule type" value="Genomic_DNA"/>
</dbReference>
<accession>A0A098TN55</accession>
<gene>
    <name evidence="12" type="ORF">DO97_10045</name>
</gene>
<dbReference type="Pfam" id="PF03734">
    <property type="entry name" value="YkuD"/>
    <property type="match status" value="1"/>
</dbReference>
<dbReference type="PANTHER" id="PTHR30582:SF24">
    <property type="entry name" value="L,D-TRANSPEPTIDASE ERFK_SRFK-RELATED"/>
    <property type="match status" value="1"/>
</dbReference>
<dbReference type="PANTHER" id="PTHR30582">
    <property type="entry name" value="L,D-TRANSPEPTIDASE"/>
    <property type="match status" value="1"/>
</dbReference>
<evidence type="ECO:0000256" key="7">
    <source>
        <dbReference type="ARBA" id="ARBA00022984"/>
    </source>
</evidence>
<keyword evidence="7 9" id="KW-0573">Peptidoglycan synthesis</keyword>
<dbReference type="InterPro" id="IPR005490">
    <property type="entry name" value="LD_TPept_cat_dom"/>
</dbReference>
<proteinExistence type="inferred from homology"/>
<comment type="caution">
    <text evidence="12">The sequence shown here is derived from an EMBL/GenBank/DDBJ whole genome shotgun (WGS) entry which is preliminary data.</text>
</comment>
<dbReference type="UniPathway" id="UPA00219"/>
<comment type="pathway">
    <text evidence="1 9">Cell wall biogenesis; peptidoglycan biosynthesis.</text>
</comment>
<evidence type="ECO:0000256" key="8">
    <source>
        <dbReference type="ARBA" id="ARBA00023316"/>
    </source>
</evidence>
<feature type="signal peptide" evidence="10">
    <location>
        <begin position="1"/>
        <end position="29"/>
    </location>
</feature>
<evidence type="ECO:0000256" key="9">
    <source>
        <dbReference type="PROSITE-ProRule" id="PRU01373"/>
    </source>
</evidence>
<keyword evidence="10" id="KW-0732">Signal</keyword>
<keyword evidence="8 9" id="KW-0961">Cell wall biogenesis/degradation</keyword>
<dbReference type="GO" id="GO:0016757">
    <property type="term" value="F:glycosyltransferase activity"/>
    <property type="evidence" value="ECO:0007669"/>
    <property type="project" value="UniProtKB-KW"/>
</dbReference>
<evidence type="ECO:0000259" key="11">
    <source>
        <dbReference type="PROSITE" id="PS52029"/>
    </source>
</evidence>
<evidence type="ECO:0000313" key="13">
    <source>
        <dbReference type="Proteomes" id="UP000030170"/>
    </source>
</evidence>
<feature type="active site" description="Proton donor/acceptor" evidence="9">
    <location>
        <position position="153"/>
    </location>
</feature>
<dbReference type="GO" id="GO:0008360">
    <property type="term" value="P:regulation of cell shape"/>
    <property type="evidence" value="ECO:0007669"/>
    <property type="project" value="UniProtKB-UniRule"/>
</dbReference>
<evidence type="ECO:0000256" key="6">
    <source>
        <dbReference type="ARBA" id="ARBA00022960"/>
    </source>
</evidence>
<feature type="active site" description="Nucleophile" evidence="9">
    <location>
        <position position="171"/>
    </location>
</feature>
<keyword evidence="6 9" id="KW-0133">Cell shape</keyword>
<evidence type="ECO:0000256" key="10">
    <source>
        <dbReference type="SAM" id="SignalP"/>
    </source>
</evidence>
<dbReference type="GO" id="GO:0005576">
    <property type="term" value="C:extracellular region"/>
    <property type="evidence" value="ECO:0007669"/>
    <property type="project" value="TreeGrafter"/>
</dbReference>
<dbReference type="InterPro" id="IPR050979">
    <property type="entry name" value="LD-transpeptidase"/>
</dbReference>
<dbReference type="GO" id="GO:0071972">
    <property type="term" value="F:peptidoglycan L,D-transpeptidase activity"/>
    <property type="evidence" value="ECO:0007669"/>
    <property type="project" value="TreeGrafter"/>
</dbReference>
<keyword evidence="3" id="KW-0328">Glycosyltransferase</keyword>
<dbReference type="PROSITE" id="PS52029">
    <property type="entry name" value="LD_TPASE"/>
    <property type="match status" value="1"/>
</dbReference>
<comment type="similarity">
    <text evidence="2">Belongs to the YkuD family.</text>
</comment>
<feature type="domain" description="L,D-TPase catalytic" evidence="11">
    <location>
        <begin position="68"/>
        <end position="195"/>
    </location>
</feature>
<dbReference type="SUPFAM" id="SSF141523">
    <property type="entry name" value="L,D-transpeptidase catalytic domain-like"/>
    <property type="match status" value="1"/>
</dbReference>
<evidence type="ECO:0000256" key="3">
    <source>
        <dbReference type="ARBA" id="ARBA00022676"/>
    </source>
</evidence>
<reference evidence="12 13" key="1">
    <citation type="journal article" date="2014" name="Mol. Ecol.">
        <title>Evolution of Synechococcus.</title>
        <authorList>
            <person name="Dvorak P."/>
            <person name="Casamatta D."/>
            <person name="Hasler P."/>
            <person name="Poulickova A."/>
            <person name="Ondrej V."/>
            <person name="Sanges R."/>
        </authorList>
    </citation>
    <scope>NUCLEOTIDE SEQUENCE [LARGE SCALE GENOMIC DNA]</scope>
    <source>
        <strain evidence="12 13">CAUP A 1101</strain>
    </source>
</reference>
<dbReference type="STRING" id="1497020.DO97_10045"/>
<dbReference type="InterPro" id="IPR038063">
    <property type="entry name" value="Transpep_catalytic_dom"/>
</dbReference>
<evidence type="ECO:0000256" key="1">
    <source>
        <dbReference type="ARBA" id="ARBA00004752"/>
    </source>
</evidence>
<feature type="chain" id="PRO_5001941058" description="L,D-TPase catalytic domain-containing protein" evidence="10">
    <location>
        <begin position="30"/>
        <end position="196"/>
    </location>
</feature>
<dbReference type="GO" id="GO:0018104">
    <property type="term" value="P:peptidoglycan-protein cross-linking"/>
    <property type="evidence" value="ECO:0007669"/>
    <property type="project" value="TreeGrafter"/>
</dbReference>
<evidence type="ECO:0000256" key="2">
    <source>
        <dbReference type="ARBA" id="ARBA00005992"/>
    </source>
</evidence>
<keyword evidence="13" id="KW-1185">Reference proteome</keyword>
<evidence type="ECO:0000256" key="5">
    <source>
        <dbReference type="ARBA" id="ARBA00022801"/>
    </source>
</evidence>
<dbReference type="CDD" id="cd16913">
    <property type="entry name" value="YkuD_like"/>
    <property type="match status" value="1"/>
</dbReference>
<sequence length="196" mass="21282">MGKKQLHWKSGIIAAVSVALAGVPTSLEAATPNGVNPVAVPPIPVTSVLPPTPEPADFNTNPKPVNVTHLEVKLSQRRVYVYQGDLVKTSFAIAVGRAGWKTPLGTYKVFNKYTNPAWKNPLTGEVMPPGSENPLGERWIGFWTNGRNQIGFHGTPKYNEHLIGQAVSHGCIRMRNQDVKVLFELVTEGTPVIVSP</sequence>
<organism evidence="12 13">
    <name type="scientific">Neosynechococcus sphagnicola sy1</name>
    <dbReference type="NCBI Taxonomy" id="1497020"/>
    <lineage>
        <taxon>Bacteria</taxon>
        <taxon>Bacillati</taxon>
        <taxon>Cyanobacteriota</taxon>
        <taxon>Cyanophyceae</taxon>
        <taxon>Neosynechococcales</taxon>
        <taxon>Neosynechococcaceae</taxon>
        <taxon>Neosynechococcus</taxon>
    </lineage>
</organism>
<dbReference type="Proteomes" id="UP000030170">
    <property type="component" value="Unassembled WGS sequence"/>
</dbReference>
<keyword evidence="5" id="KW-0378">Hydrolase</keyword>
<dbReference type="Gene3D" id="2.40.440.10">
    <property type="entry name" value="L,D-transpeptidase catalytic domain-like"/>
    <property type="match status" value="1"/>
</dbReference>
<dbReference type="OrthoDB" id="9787225at2"/>
<keyword evidence="4" id="KW-0808">Transferase</keyword>
<name>A0A098TN55_9CYAN</name>
<dbReference type="GO" id="GO:0071555">
    <property type="term" value="P:cell wall organization"/>
    <property type="evidence" value="ECO:0007669"/>
    <property type="project" value="UniProtKB-UniRule"/>
</dbReference>
<dbReference type="AlphaFoldDB" id="A0A098TN55"/>
<protein>
    <recommendedName>
        <fullName evidence="11">L,D-TPase catalytic domain-containing protein</fullName>
    </recommendedName>
</protein>